<dbReference type="RefSeq" id="WP_015369958.1">
    <property type="nucleotide sequence ID" value="NC_015663.1"/>
</dbReference>
<dbReference type="HOGENOM" id="CLU_3135180_0_0_6"/>
<name>A0A0H3FLP5_KLEAK</name>
<reference evidence="1 2" key="1">
    <citation type="journal article" date="2012" name="J. Bacteriol.">
        <title>Complete genome sequence of Enterobacter aerogenes KCTC 2190.</title>
        <authorList>
            <person name="Shin S.H."/>
            <person name="Kim S."/>
            <person name="Kim J.Y."/>
            <person name="Lee S."/>
            <person name="Um Y."/>
            <person name="Oh M.K."/>
            <person name="Kim Y.R."/>
            <person name="Lee J."/>
            <person name="Yang K.S."/>
        </authorList>
    </citation>
    <scope>NUCLEOTIDE SEQUENCE [LARGE SCALE GENOMIC DNA]</scope>
    <source>
        <strain evidence="1 2">KCTC 2190</strain>
    </source>
</reference>
<accession>A0A0H3FLP5</accession>
<dbReference type="GeneID" id="93313530"/>
<keyword evidence="2" id="KW-1185">Reference proteome</keyword>
<dbReference type="EMBL" id="CP002824">
    <property type="protein sequence ID" value="AEG95335.1"/>
    <property type="molecule type" value="Genomic_DNA"/>
</dbReference>
<evidence type="ECO:0000313" key="1">
    <source>
        <dbReference type="EMBL" id="AEG95335.1"/>
    </source>
</evidence>
<organism evidence="1 2">
    <name type="scientific">Klebsiella aerogenes (strain ATCC 13048 / DSM 30053 / CCUG 1429 / JCM 1235 / KCTC 2190 / NBRC 13534 / NCIMB 10102 / NCTC 10006 / CDC 819-56)</name>
    <name type="common">Enterobacter aerogenes</name>
    <dbReference type="NCBI Taxonomy" id="1028307"/>
    <lineage>
        <taxon>Bacteria</taxon>
        <taxon>Pseudomonadati</taxon>
        <taxon>Pseudomonadota</taxon>
        <taxon>Gammaproteobacteria</taxon>
        <taxon>Enterobacterales</taxon>
        <taxon>Enterobacteriaceae</taxon>
        <taxon>Klebsiella/Raoultella group</taxon>
        <taxon>Klebsiella</taxon>
    </lineage>
</organism>
<dbReference type="KEGG" id="eae:EAE_02000"/>
<proteinExistence type="predicted"/>
<protein>
    <submittedName>
        <fullName evidence="1">Uncharacterized protein</fullName>
    </submittedName>
</protein>
<gene>
    <name evidence="1" type="ordered locus">EAE_02000</name>
</gene>
<sequence>MENRRPLMGRWTTLPSECESALLTPGKRKEKSHIDKVVIRQMPEAGRDG</sequence>
<dbReference type="Proteomes" id="UP000008881">
    <property type="component" value="Chromosome"/>
</dbReference>
<dbReference type="PATRIC" id="fig|1028307.3.peg.393"/>
<dbReference type="AlphaFoldDB" id="A0A0H3FLP5"/>
<evidence type="ECO:0000313" key="2">
    <source>
        <dbReference type="Proteomes" id="UP000008881"/>
    </source>
</evidence>